<comment type="subcellular location">
    <subcellularLocation>
        <location evidence="1">Membrane</location>
        <topology evidence="1">Multi-pass membrane protein</topology>
    </subcellularLocation>
</comment>
<evidence type="ECO:0000313" key="6">
    <source>
        <dbReference type="EMBL" id="NVK80573.1"/>
    </source>
</evidence>
<evidence type="ECO:0000256" key="5">
    <source>
        <dbReference type="SAM" id="Phobius"/>
    </source>
</evidence>
<dbReference type="Proteomes" id="UP000587462">
    <property type="component" value="Unassembled WGS sequence"/>
</dbReference>
<evidence type="ECO:0000256" key="1">
    <source>
        <dbReference type="ARBA" id="ARBA00004141"/>
    </source>
</evidence>
<evidence type="ECO:0000256" key="2">
    <source>
        <dbReference type="ARBA" id="ARBA00022692"/>
    </source>
</evidence>
<feature type="transmembrane region" description="Helical" evidence="5">
    <location>
        <begin position="70"/>
        <end position="90"/>
    </location>
</feature>
<name>A0A7Y7B7Q7_STRMO</name>
<sequence length="116" mass="11244">MLIAYTVVTVLTIVATAGIAVADFAGAGFVLANAAAVRVPRSSIPLLGAAKAAGAAGLALGLLGARAFGVAAAAGLVLFFTGAVVAHVRARVFHNMAFPGAYLALAGASLALGLAR</sequence>
<organism evidence="6 7">
    <name type="scientific">Streptomyces morookaense</name>
    <name type="common">Streptoverticillium morookaense</name>
    <dbReference type="NCBI Taxonomy" id="1970"/>
    <lineage>
        <taxon>Bacteria</taxon>
        <taxon>Bacillati</taxon>
        <taxon>Actinomycetota</taxon>
        <taxon>Actinomycetes</taxon>
        <taxon>Kitasatosporales</taxon>
        <taxon>Streptomycetaceae</taxon>
        <taxon>Streptomyces</taxon>
    </lineage>
</organism>
<dbReference type="InterPro" id="IPR032808">
    <property type="entry name" value="DoxX"/>
</dbReference>
<evidence type="ECO:0000256" key="4">
    <source>
        <dbReference type="ARBA" id="ARBA00023136"/>
    </source>
</evidence>
<evidence type="ECO:0000313" key="7">
    <source>
        <dbReference type="Proteomes" id="UP000587462"/>
    </source>
</evidence>
<comment type="caution">
    <text evidence="6">The sequence shown here is derived from an EMBL/GenBank/DDBJ whole genome shotgun (WGS) entry which is preliminary data.</text>
</comment>
<keyword evidence="4 5" id="KW-0472">Membrane</keyword>
<dbReference type="GO" id="GO:0016020">
    <property type="term" value="C:membrane"/>
    <property type="evidence" value="ECO:0007669"/>
    <property type="project" value="UniProtKB-SubCell"/>
</dbReference>
<dbReference type="EMBL" id="JABBXF010000058">
    <property type="protein sequence ID" value="NVK80573.1"/>
    <property type="molecule type" value="Genomic_DNA"/>
</dbReference>
<dbReference type="Pfam" id="PF13564">
    <property type="entry name" value="DoxX_2"/>
    <property type="match status" value="1"/>
</dbReference>
<dbReference type="AlphaFoldDB" id="A0A7Y7B7Q7"/>
<keyword evidence="7" id="KW-1185">Reference proteome</keyword>
<evidence type="ECO:0000256" key="3">
    <source>
        <dbReference type="ARBA" id="ARBA00022989"/>
    </source>
</evidence>
<gene>
    <name evidence="6" type="ORF">HG542_23345</name>
</gene>
<proteinExistence type="predicted"/>
<protein>
    <submittedName>
        <fullName evidence="6">DoxX family protein</fullName>
    </submittedName>
</protein>
<dbReference type="RefSeq" id="WP_171084577.1">
    <property type="nucleotide sequence ID" value="NZ_BNBU01000017.1"/>
</dbReference>
<reference evidence="6 7" key="1">
    <citation type="submission" date="2020-04" db="EMBL/GenBank/DDBJ databases">
        <title>Draft Genome Sequence of Streptomyces morookaense DSM 40503, an 8-azaguanine-producing strain.</title>
        <authorList>
            <person name="Qi J."/>
            <person name="Gao J.-M."/>
        </authorList>
    </citation>
    <scope>NUCLEOTIDE SEQUENCE [LARGE SCALE GENOMIC DNA]</scope>
    <source>
        <strain evidence="6 7">DSM 40503</strain>
    </source>
</reference>
<keyword evidence="3 5" id="KW-1133">Transmembrane helix</keyword>
<keyword evidence="2 5" id="KW-0812">Transmembrane</keyword>
<accession>A0A7Y7B7Q7</accession>
<feature type="transmembrane region" description="Helical" evidence="5">
    <location>
        <begin position="96"/>
        <end position="115"/>
    </location>
</feature>